<dbReference type="InParanoid" id="A0A7G1G4W3"/>
<dbReference type="EMBL" id="AP018712">
    <property type="protein sequence ID" value="BBE30276.1"/>
    <property type="molecule type" value="Genomic_DNA"/>
</dbReference>
<evidence type="ECO:0000313" key="14">
    <source>
        <dbReference type="Proteomes" id="UP000516361"/>
    </source>
</evidence>
<keyword evidence="6 12" id="KW-0274">FAD</keyword>
<comment type="similarity">
    <text evidence="3 12">Belongs to the methylenetetrahydrofolate reductase family.</text>
</comment>
<dbReference type="UniPathway" id="UPA00193"/>
<keyword evidence="5 12" id="KW-0285">Flavoprotein</keyword>
<sequence length="294" mass="33885">MYIKDIFKEKKPVISFEIFPPKKESNIKTIYKTIDELAQLNPDYISVTYGASGSIKNNKTVEISSFIKREYKIEPLSHLTCINSSKKEIDEILNQLIENNISNVLALRGDIPNDKNIKKEFNYAEDLIRYISKKKKFSIGAACYPEGHIEARNKSLDLYYLNKKVNAGTDFLITQLFFDNKYFYDFREKLKNRNINIPLQAGIMPVVNKKQVEKIVSMCGVNIPEKFIKIMNKYENNKEALIDAGVTYACDQIIDLLTTGVDGIHLYVMNKSKIAKEIVKRITSILKINIKMEE</sequence>
<dbReference type="CDD" id="cd00537">
    <property type="entry name" value="MTHFR"/>
    <property type="match status" value="1"/>
</dbReference>
<dbReference type="GO" id="GO:0035999">
    <property type="term" value="P:tetrahydrofolate interconversion"/>
    <property type="evidence" value="ECO:0007669"/>
    <property type="project" value="UniProtKB-UniPathway"/>
</dbReference>
<comment type="catalytic activity">
    <reaction evidence="11">
        <text>(6S)-5-methyl-5,6,7,8-tetrahydrofolate + NAD(+) = (6R)-5,10-methylene-5,6,7,8-tetrahydrofolate + NADH + H(+)</text>
        <dbReference type="Rhea" id="RHEA:19821"/>
        <dbReference type="ChEBI" id="CHEBI:15378"/>
        <dbReference type="ChEBI" id="CHEBI:15636"/>
        <dbReference type="ChEBI" id="CHEBI:18608"/>
        <dbReference type="ChEBI" id="CHEBI:57540"/>
        <dbReference type="ChEBI" id="CHEBI:57945"/>
        <dbReference type="EC" id="1.5.1.54"/>
    </reaction>
    <physiologicalReaction direction="right-to-left" evidence="11">
        <dbReference type="Rhea" id="RHEA:19823"/>
    </physiologicalReaction>
</comment>
<evidence type="ECO:0000256" key="5">
    <source>
        <dbReference type="ARBA" id="ARBA00022630"/>
    </source>
</evidence>
<dbReference type="PANTHER" id="PTHR45754:SF3">
    <property type="entry name" value="METHYLENETETRAHYDROFOLATE REDUCTASE (NADPH)"/>
    <property type="match status" value="1"/>
</dbReference>
<reference evidence="13 14" key="1">
    <citation type="submission" date="2018-06" db="EMBL/GenBank/DDBJ databases">
        <title>Genome sequencing of Oceanotoga sp. sy52.</title>
        <authorList>
            <person name="Mori K."/>
        </authorList>
    </citation>
    <scope>NUCLEOTIDE SEQUENCE [LARGE SCALE GENOMIC DNA]</scope>
    <source>
        <strain evidence="14">sy52</strain>
    </source>
</reference>
<dbReference type="AlphaFoldDB" id="A0A7G1G4W3"/>
<evidence type="ECO:0000256" key="8">
    <source>
        <dbReference type="ARBA" id="ARBA00023027"/>
    </source>
</evidence>
<keyword evidence="7 12" id="KW-0560">Oxidoreductase</keyword>
<dbReference type="GO" id="GO:0005829">
    <property type="term" value="C:cytosol"/>
    <property type="evidence" value="ECO:0007669"/>
    <property type="project" value="InterPro"/>
</dbReference>
<protein>
    <recommendedName>
        <fullName evidence="12">Methylenetetrahydrofolate reductase</fullName>
        <ecNumber evidence="12">1.5.1.54</ecNumber>
    </recommendedName>
</protein>
<comment type="pathway">
    <text evidence="2 12">One-carbon metabolism; tetrahydrofolate interconversion.</text>
</comment>
<evidence type="ECO:0000256" key="7">
    <source>
        <dbReference type="ARBA" id="ARBA00023002"/>
    </source>
</evidence>
<evidence type="ECO:0000256" key="9">
    <source>
        <dbReference type="ARBA" id="ARBA00023167"/>
    </source>
</evidence>
<organism evidence="13 14">
    <name type="scientific">Tepiditoga spiralis</name>
    <dbReference type="NCBI Taxonomy" id="2108365"/>
    <lineage>
        <taxon>Bacteria</taxon>
        <taxon>Thermotogati</taxon>
        <taxon>Thermotogota</taxon>
        <taxon>Thermotogae</taxon>
        <taxon>Petrotogales</taxon>
        <taxon>Petrotogaceae</taxon>
        <taxon>Tepiditoga</taxon>
    </lineage>
</organism>
<dbReference type="InterPro" id="IPR003171">
    <property type="entry name" value="Mehydrof_redctse-like"/>
</dbReference>
<dbReference type="NCBIfam" id="TIGR00676">
    <property type="entry name" value="fadh2"/>
    <property type="match status" value="1"/>
</dbReference>
<keyword evidence="9" id="KW-0486">Methionine biosynthesis</keyword>
<evidence type="ECO:0000256" key="1">
    <source>
        <dbReference type="ARBA" id="ARBA00001974"/>
    </source>
</evidence>
<dbReference type="Proteomes" id="UP000516361">
    <property type="component" value="Chromosome"/>
</dbReference>
<evidence type="ECO:0000313" key="13">
    <source>
        <dbReference type="EMBL" id="BBE30276.1"/>
    </source>
</evidence>
<dbReference type="InterPro" id="IPR004620">
    <property type="entry name" value="MTHF_reductase_bac"/>
</dbReference>
<comment type="pathway">
    <text evidence="10">Amino-acid biosynthesis; L-methionine biosynthesis via de novo pathway.</text>
</comment>
<evidence type="ECO:0000256" key="3">
    <source>
        <dbReference type="ARBA" id="ARBA00006743"/>
    </source>
</evidence>
<evidence type="ECO:0000256" key="4">
    <source>
        <dbReference type="ARBA" id="ARBA00022605"/>
    </source>
</evidence>
<gene>
    <name evidence="13" type="primary">metF</name>
    <name evidence="13" type="ORF">OSSY52_04170</name>
</gene>
<dbReference type="Pfam" id="PF02219">
    <property type="entry name" value="MTHFR"/>
    <property type="match status" value="1"/>
</dbReference>
<evidence type="ECO:0000256" key="6">
    <source>
        <dbReference type="ARBA" id="ARBA00022827"/>
    </source>
</evidence>
<accession>A0A7G1G4W3</accession>
<evidence type="ECO:0000256" key="2">
    <source>
        <dbReference type="ARBA" id="ARBA00004777"/>
    </source>
</evidence>
<dbReference type="RefSeq" id="WP_190615391.1">
    <property type="nucleotide sequence ID" value="NZ_AP018712.1"/>
</dbReference>
<name>A0A7G1G4W3_9BACT</name>
<dbReference type="GO" id="GO:0071949">
    <property type="term" value="F:FAD binding"/>
    <property type="evidence" value="ECO:0007669"/>
    <property type="project" value="TreeGrafter"/>
</dbReference>
<keyword evidence="14" id="KW-1185">Reference proteome</keyword>
<keyword evidence="8" id="KW-0520">NAD</keyword>
<evidence type="ECO:0000256" key="11">
    <source>
        <dbReference type="ARBA" id="ARBA00048628"/>
    </source>
</evidence>
<dbReference type="PANTHER" id="PTHR45754">
    <property type="entry name" value="METHYLENETETRAHYDROFOLATE REDUCTASE"/>
    <property type="match status" value="1"/>
</dbReference>
<dbReference type="InterPro" id="IPR029041">
    <property type="entry name" value="FAD-linked_oxidoreductase-like"/>
</dbReference>
<evidence type="ECO:0000256" key="12">
    <source>
        <dbReference type="RuleBase" id="RU003862"/>
    </source>
</evidence>
<dbReference type="GO" id="GO:0009086">
    <property type="term" value="P:methionine biosynthetic process"/>
    <property type="evidence" value="ECO:0007669"/>
    <property type="project" value="UniProtKB-KW"/>
</dbReference>
<comment type="cofactor">
    <cofactor evidence="1 12">
        <name>FAD</name>
        <dbReference type="ChEBI" id="CHEBI:57692"/>
    </cofactor>
</comment>
<keyword evidence="4" id="KW-0028">Amino-acid biosynthesis</keyword>
<proteinExistence type="inferred from homology"/>
<dbReference type="GO" id="GO:0106312">
    <property type="term" value="F:methylenetetrahydrofolate reductase (NADH) activity"/>
    <property type="evidence" value="ECO:0007669"/>
    <property type="project" value="UniProtKB-EC"/>
</dbReference>
<dbReference type="EC" id="1.5.1.54" evidence="12"/>
<dbReference type="SUPFAM" id="SSF51730">
    <property type="entry name" value="FAD-linked oxidoreductase"/>
    <property type="match status" value="1"/>
</dbReference>
<evidence type="ECO:0000256" key="10">
    <source>
        <dbReference type="ARBA" id="ARBA00034478"/>
    </source>
</evidence>
<dbReference type="KEGG" id="ocy:OSSY52_04170"/>
<dbReference type="Gene3D" id="3.20.20.220">
    <property type="match status" value="1"/>
</dbReference>